<dbReference type="EMBL" id="CP144746">
    <property type="protein sequence ID" value="WVZ55393.1"/>
    <property type="molecule type" value="Genomic_DNA"/>
</dbReference>
<feature type="compositionally biased region" description="Basic residues" evidence="1">
    <location>
        <begin position="138"/>
        <end position="150"/>
    </location>
</feature>
<sequence length="165" mass="17524">MVCLQARSAVVITTVNVYVCIEWTPHMSSLPSSDKFGPTPNSPIRAQTLDSCVGPLLLPLSPQPRPVGRPDGQPVVSSPACTVCASLTASAAVGTVWKEGTVKLSPHESSSSSSSSSHPTQPRTYCSALSLSPGDRRRLGHRRRALRCSSHRSSPVTSAHRSDRP</sequence>
<protein>
    <submittedName>
        <fullName evidence="2">Uncharacterized protein</fullName>
    </submittedName>
</protein>
<evidence type="ECO:0000313" key="3">
    <source>
        <dbReference type="Proteomes" id="UP001341281"/>
    </source>
</evidence>
<proteinExistence type="predicted"/>
<reference evidence="2 3" key="1">
    <citation type="submission" date="2024-02" db="EMBL/GenBank/DDBJ databases">
        <title>High-quality chromosome-scale genome assembly of Pensacola bahiagrass (Paspalum notatum Flugge var. saurae).</title>
        <authorList>
            <person name="Vega J.M."/>
            <person name="Podio M."/>
            <person name="Orjuela J."/>
            <person name="Siena L.A."/>
            <person name="Pessino S.C."/>
            <person name="Combes M.C."/>
            <person name="Mariac C."/>
            <person name="Albertini E."/>
            <person name="Pupilli F."/>
            <person name="Ortiz J.P.A."/>
            <person name="Leblanc O."/>
        </authorList>
    </citation>
    <scope>NUCLEOTIDE SEQUENCE [LARGE SCALE GENOMIC DNA]</scope>
    <source>
        <strain evidence="2">R1</strain>
        <tissue evidence="2">Leaf</tissue>
    </source>
</reference>
<keyword evidence="3" id="KW-1185">Reference proteome</keyword>
<accession>A0AAQ3PRG2</accession>
<organism evidence="2 3">
    <name type="scientific">Paspalum notatum var. saurae</name>
    <dbReference type="NCBI Taxonomy" id="547442"/>
    <lineage>
        <taxon>Eukaryota</taxon>
        <taxon>Viridiplantae</taxon>
        <taxon>Streptophyta</taxon>
        <taxon>Embryophyta</taxon>
        <taxon>Tracheophyta</taxon>
        <taxon>Spermatophyta</taxon>
        <taxon>Magnoliopsida</taxon>
        <taxon>Liliopsida</taxon>
        <taxon>Poales</taxon>
        <taxon>Poaceae</taxon>
        <taxon>PACMAD clade</taxon>
        <taxon>Panicoideae</taxon>
        <taxon>Andropogonodae</taxon>
        <taxon>Paspaleae</taxon>
        <taxon>Paspalinae</taxon>
        <taxon>Paspalum</taxon>
    </lineage>
</organism>
<feature type="compositionally biased region" description="Polar residues" evidence="1">
    <location>
        <begin position="118"/>
        <end position="130"/>
    </location>
</feature>
<name>A0AAQ3PRG2_PASNO</name>
<evidence type="ECO:0000256" key="1">
    <source>
        <dbReference type="SAM" id="MobiDB-lite"/>
    </source>
</evidence>
<gene>
    <name evidence="2" type="ORF">U9M48_006056</name>
</gene>
<dbReference type="AlphaFoldDB" id="A0AAQ3PRG2"/>
<dbReference type="EMBL" id="CP144746">
    <property type="protein sequence ID" value="WVZ55390.1"/>
    <property type="molecule type" value="Genomic_DNA"/>
</dbReference>
<evidence type="ECO:0000313" key="2">
    <source>
        <dbReference type="EMBL" id="WVZ55390.1"/>
    </source>
</evidence>
<dbReference type="Proteomes" id="UP001341281">
    <property type="component" value="Chromosome 02"/>
</dbReference>
<feature type="region of interest" description="Disordered" evidence="1">
    <location>
        <begin position="103"/>
        <end position="165"/>
    </location>
</feature>